<proteinExistence type="predicted"/>
<feature type="transmembrane region" description="Helical" evidence="2">
    <location>
        <begin position="37"/>
        <end position="55"/>
    </location>
</feature>
<feature type="compositionally biased region" description="Acidic residues" evidence="1">
    <location>
        <begin position="282"/>
        <end position="295"/>
    </location>
</feature>
<evidence type="ECO:0000256" key="2">
    <source>
        <dbReference type="SAM" id="Phobius"/>
    </source>
</evidence>
<organism evidence="3 4">
    <name type="scientific">Kingdonia uniflora</name>
    <dbReference type="NCBI Taxonomy" id="39325"/>
    <lineage>
        <taxon>Eukaryota</taxon>
        <taxon>Viridiplantae</taxon>
        <taxon>Streptophyta</taxon>
        <taxon>Embryophyta</taxon>
        <taxon>Tracheophyta</taxon>
        <taxon>Spermatophyta</taxon>
        <taxon>Magnoliopsida</taxon>
        <taxon>Ranunculales</taxon>
        <taxon>Circaeasteraceae</taxon>
        <taxon>Kingdonia</taxon>
    </lineage>
</organism>
<keyword evidence="2" id="KW-1133">Transmembrane helix</keyword>
<comment type="caution">
    <text evidence="3">The sequence shown here is derived from an EMBL/GenBank/DDBJ whole genome shotgun (WGS) entry which is preliminary data.</text>
</comment>
<keyword evidence="2" id="KW-0472">Membrane</keyword>
<dbReference type="AlphaFoldDB" id="A0A7J7MQN8"/>
<evidence type="ECO:0000313" key="3">
    <source>
        <dbReference type="EMBL" id="KAF6157154.1"/>
    </source>
</evidence>
<keyword evidence="2" id="KW-0812">Transmembrane</keyword>
<evidence type="ECO:0000313" key="4">
    <source>
        <dbReference type="Proteomes" id="UP000541444"/>
    </source>
</evidence>
<accession>A0A7J7MQN8</accession>
<evidence type="ECO:0000256" key="1">
    <source>
        <dbReference type="SAM" id="MobiDB-lite"/>
    </source>
</evidence>
<feature type="region of interest" description="Disordered" evidence="1">
    <location>
        <begin position="266"/>
        <end position="305"/>
    </location>
</feature>
<dbReference type="Proteomes" id="UP000541444">
    <property type="component" value="Unassembled WGS sequence"/>
</dbReference>
<keyword evidence="4" id="KW-1185">Reference proteome</keyword>
<reference evidence="3 4" key="1">
    <citation type="journal article" date="2020" name="IScience">
        <title>Genome Sequencing of the Endangered Kingdonia uniflora (Circaeasteraceae, Ranunculales) Reveals Potential Mechanisms of Evolutionary Specialization.</title>
        <authorList>
            <person name="Sun Y."/>
            <person name="Deng T."/>
            <person name="Zhang A."/>
            <person name="Moore M.J."/>
            <person name="Landis J.B."/>
            <person name="Lin N."/>
            <person name="Zhang H."/>
            <person name="Zhang X."/>
            <person name="Huang J."/>
            <person name="Zhang X."/>
            <person name="Sun H."/>
            <person name="Wang H."/>
        </authorList>
    </citation>
    <scope>NUCLEOTIDE SEQUENCE [LARGE SCALE GENOMIC DNA]</scope>
    <source>
        <strain evidence="3">TB1705</strain>
        <tissue evidence="3">Leaf</tissue>
    </source>
</reference>
<protein>
    <submittedName>
        <fullName evidence="3">Uncharacterized protein</fullName>
    </submittedName>
</protein>
<sequence length="340" mass="37443">MKGGEFNLNFALGCLGITLSYYPRLGMLCFDLSSSRIWLVNAGCLIVCIIGIGFYEHGIFLQVLGWFVDDSWLDCGVCDWFLREVLVWLADWIGDKRTRLQTPPPRAATKMGQAAVGTKAGARGTVPWASGVGGSNLLGGSHGLQTPQENDGGNYGMSPNPANWSMKHGFKFCGYQREVSVDEAYLLKHHPEFSAVFDDFLARDWIGIVKPKLHCYRSLVRLFYVSIFNVRETGNNKSFTLSIDGVQFQVHRADLLKELYLDDASPSVPPTENSLKHMVAETDSESEEGSEDSETEVVPTGAVSTNAPVASPGVISHDIDSLYAYMDTQFHRTSVFCGCS</sequence>
<name>A0A7J7MQN8_9MAGN</name>
<dbReference type="EMBL" id="JACGCM010001281">
    <property type="protein sequence ID" value="KAF6157154.1"/>
    <property type="molecule type" value="Genomic_DNA"/>
</dbReference>
<gene>
    <name evidence="3" type="ORF">GIB67_041615</name>
</gene>